<protein>
    <recommendedName>
        <fullName evidence="2">Saccharopine dehydrogenase-like C-terminal domain-containing protein</fullName>
    </recommendedName>
</protein>
<sequence length="277" mass="31103">DIYDLHEKAKSAGVTLFPECGLDPGIDLILCGEMLRYFDEIYELNSYGGGLPEPSAADNLLQYKITWTYEGVLKSYSDDAKLLKKGKNVDISYDALFDEENIHYVDVPGLGEMEATPNRDAFRFLEQMGIGDSCRTAGRYTLRWPGHAAVMRPFSRLGFLSTEPVREGLPSPRDFLREVLEPKLQLGPRERDVIIIRVEAAGMKGGEEERVIQHVIDYRDLETGFTAMNRTVGYTASIVAQMIARGEISSRGVLSPLYDVPYGKFIEELSYRGITVK</sequence>
<accession>A0A382THZ8</accession>
<proteinExistence type="predicted"/>
<evidence type="ECO:0000313" key="3">
    <source>
        <dbReference type="EMBL" id="SVD21686.1"/>
    </source>
</evidence>
<gene>
    <name evidence="3" type="ORF">METZ01_LOCUS374540</name>
</gene>
<keyword evidence="1" id="KW-0560">Oxidoreductase</keyword>
<name>A0A382THZ8_9ZZZZ</name>
<dbReference type="InterPro" id="IPR032095">
    <property type="entry name" value="Sacchrp_dh-like_C"/>
</dbReference>
<evidence type="ECO:0000256" key="1">
    <source>
        <dbReference type="ARBA" id="ARBA00023002"/>
    </source>
</evidence>
<dbReference type="Pfam" id="PF16653">
    <property type="entry name" value="Sacchrp_dh_C"/>
    <property type="match status" value="1"/>
</dbReference>
<dbReference type="InterPro" id="IPR051168">
    <property type="entry name" value="AASS"/>
</dbReference>
<dbReference type="Gene3D" id="3.30.360.10">
    <property type="entry name" value="Dihydrodipicolinate Reductase, domain 2"/>
    <property type="match status" value="1"/>
</dbReference>
<dbReference type="GO" id="GO:0016491">
    <property type="term" value="F:oxidoreductase activity"/>
    <property type="evidence" value="ECO:0007669"/>
    <property type="project" value="UniProtKB-KW"/>
</dbReference>
<reference evidence="3" key="1">
    <citation type="submission" date="2018-05" db="EMBL/GenBank/DDBJ databases">
        <authorList>
            <person name="Lanie J.A."/>
            <person name="Ng W.-L."/>
            <person name="Kazmierczak K.M."/>
            <person name="Andrzejewski T.M."/>
            <person name="Davidsen T.M."/>
            <person name="Wayne K.J."/>
            <person name="Tettelin H."/>
            <person name="Glass J.I."/>
            <person name="Rusch D."/>
            <person name="Podicherti R."/>
            <person name="Tsui H.-C.T."/>
            <person name="Winkler M.E."/>
        </authorList>
    </citation>
    <scope>NUCLEOTIDE SEQUENCE</scope>
</reference>
<dbReference type="SUPFAM" id="SSF55347">
    <property type="entry name" value="Glyceraldehyde-3-phosphate dehydrogenase-like, C-terminal domain"/>
    <property type="match status" value="1"/>
</dbReference>
<dbReference type="AlphaFoldDB" id="A0A382THZ8"/>
<organism evidence="3">
    <name type="scientific">marine metagenome</name>
    <dbReference type="NCBI Taxonomy" id="408172"/>
    <lineage>
        <taxon>unclassified sequences</taxon>
        <taxon>metagenomes</taxon>
        <taxon>ecological metagenomes</taxon>
    </lineage>
</organism>
<dbReference type="EMBL" id="UINC01136743">
    <property type="protein sequence ID" value="SVD21686.1"/>
    <property type="molecule type" value="Genomic_DNA"/>
</dbReference>
<feature type="domain" description="Saccharopine dehydrogenase-like C-terminal" evidence="2">
    <location>
        <begin position="21"/>
        <end position="274"/>
    </location>
</feature>
<dbReference type="Gene3D" id="3.40.50.720">
    <property type="entry name" value="NAD(P)-binding Rossmann-like Domain"/>
    <property type="match status" value="1"/>
</dbReference>
<evidence type="ECO:0000259" key="2">
    <source>
        <dbReference type="Pfam" id="PF16653"/>
    </source>
</evidence>
<dbReference type="PANTHER" id="PTHR11133:SF22">
    <property type="entry name" value="ALPHA-AMINOADIPIC SEMIALDEHYDE SYNTHASE, MITOCHONDRIAL"/>
    <property type="match status" value="1"/>
</dbReference>
<feature type="non-terminal residue" evidence="3">
    <location>
        <position position="1"/>
    </location>
</feature>
<dbReference type="PANTHER" id="PTHR11133">
    <property type="entry name" value="SACCHAROPINE DEHYDROGENASE"/>
    <property type="match status" value="1"/>
</dbReference>